<keyword evidence="2" id="KW-1185">Reference proteome</keyword>
<comment type="caution">
    <text evidence="1">The sequence shown here is derived from an EMBL/GenBank/DDBJ whole genome shotgun (WGS) entry which is preliminary data.</text>
</comment>
<sequence length="75" mass="8181">MALIQLPVDALLDVFCKAKHSLTADNGPTLRSEARSPFAVRCTGDLHLCSRGFPWRRRQLLPPEPAGAPRQSGGE</sequence>
<accession>A0A1Q9BZU3</accession>
<organism evidence="1 2">
    <name type="scientific">Symbiodinium microadriaticum</name>
    <name type="common">Dinoflagellate</name>
    <name type="synonym">Zooxanthella microadriatica</name>
    <dbReference type="NCBI Taxonomy" id="2951"/>
    <lineage>
        <taxon>Eukaryota</taxon>
        <taxon>Sar</taxon>
        <taxon>Alveolata</taxon>
        <taxon>Dinophyceae</taxon>
        <taxon>Suessiales</taxon>
        <taxon>Symbiodiniaceae</taxon>
        <taxon>Symbiodinium</taxon>
    </lineage>
</organism>
<protein>
    <submittedName>
        <fullName evidence="1">Uncharacterized protein</fullName>
    </submittedName>
</protein>
<evidence type="ECO:0000313" key="2">
    <source>
        <dbReference type="Proteomes" id="UP000186817"/>
    </source>
</evidence>
<reference evidence="1 2" key="1">
    <citation type="submission" date="2016-02" db="EMBL/GenBank/DDBJ databases">
        <title>Genome analysis of coral dinoflagellate symbionts highlights evolutionary adaptations to a symbiotic lifestyle.</title>
        <authorList>
            <person name="Aranda M."/>
            <person name="Li Y."/>
            <person name="Liew Y.J."/>
            <person name="Baumgarten S."/>
            <person name="Simakov O."/>
            <person name="Wilson M."/>
            <person name="Piel J."/>
            <person name="Ashoor H."/>
            <person name="Bougouffa S."/>
            <person name="Bajic V.B."/>
            <person name="Ryu T."/>
            <person name="Ravasi T."/>
            <person name="Bayer T."/>
            <person name="Micklem G."/>
            <person name="Kim H."/>
            <person name="Bhak J."/>
            <person name="Lajeunesse T.C."/>
            <person name="Voolstra C.R."/>
        </authorList>
    </citation>
    <scope>NUCLEOTIDE SEQUENCE [LARGE SCALE GENOMIC DNA]</scope>
    <source>
        <strain evidence="1 2">CCMP2467</strain>
    </source>
</reference>
<dbReference type="EMBL" id="LSRX01002107">
    <property type="protein sequence ID" value="OLP76199.1"/>
    <property type="molecule type" value="Genomic_DNA"/>
</dbReference>
<name>A0A1Q9BZU3_SYMMI</name>
<dbReference type="Proteomes" id="UP000186817">
    <property type="component" value="Unassembled WGS sequence"/>
</dbReference>
<proteinExistence type="predicted"/>
<feature type="non-terminal residue" evidence="1">
    <location>
        <position position="75"/>
    </location>
</feature>
<evidence type="ECO:0000313" key="1">
    <source>
        <dbReference type="EMBL" id="OLP76199.1"/>
    </source>
</evidence>
<gene>
    <name evidence="1" type="ORF">AK812_SmicGene43896</name>
</gene>
<dbReference type="AlphaFoldDB" id="A0A1Q9BZU3"/>